<protein>
    <recommendedName>
        <fullName evidence="2">histidine kinase</fullName>
        <ecNumber evidence="2">2.7.13.3</ecNumber>
    </recommendedName>
</protein>
<dbReference type="InterPro" id="IPR003594">
    <property type="entry name" value="HATPase_dom"/>
</dbReference>
<dbReference type="Gene3D" id="3.30.565.10">
    <property type="entry name" value="Histidine kinase-like ATPase, C-terminal domain"/>
    <property type="match status" value="1"/>
</dbReference>
<feature type="domain" description="Signal transduction histidine kinase subgroup 3 dimerisation and phosphoacceptor" evidence="11">
    <location>
        <begin position="85"/>
        <end position="150"/>
    </location>
</feature>
<dbReference type="Gene3D" id="1.20.5.1930">
    <property type="match status" value="1"/>
</dbReference>
<dbReference type="PANTHER" id="PTHR24421:SF10">
    <property type="entry name" value="NITRATE_NITRITE SENSOR PROTEIN NARQ"/>
    <property type="match status" value="1"/>
</dbReference>
<dbReference type="GO" id="GO:0046983">
    <property type="term" value="F:protein dimerization activity"/>
    <property type="evidence" value="ECO:0007669"/>
    <property type="project" value="InterPro"/>
</dbReference>
<dbReference type="InterPro" id="IPR011712">
    <property type="entry name" value="Sig_transdc_His_kin_sub3_dim/P"/>
</dbReference>
<dbReference type="RefSeq" id="WP_132877077.1">
    <property type="nucleotide sequence ID" value="NZ_SLXQ01000003.1"/>
</dbReference>
<dbReference type="InterPro" id="IPR050482">
    <property type="entry name" value="Sensor_HK_TwoCompSys"/>
</dbReference>
<dbReference type="OrthoDB" id="227596at2"/>
<feature type="transmembrane region" description="Helical" evidence="9">
    <location>
        <begin position="40"/>
        <end position="60"/>
    </location>
</feature>
<evidence type="ECO:0000256" key="6">
    <source>
        <dbReference type="ARBA" id="ARBA00022777"/>
    </source>
</evidence>
<dbReference type="Proteomes" id="UP000294911">
    <property type="component" value="Unassembled WGS sequence"/>
</dbReference>
<dbReference type="GO" id="GO:0005524">
    <property type="term" value="F:ATP binding"/>
    <property type="evidence" value="ECO:0007669"/>
    <property type="project" value="UniProtKB-KW"/>
</dbReference>
<evidence type="ECO:0000256" key="7">
    <source>
        <dbReference type="ARBA" id="ARBA00022840"/>
    </source>
</evidence>
<evidence type="ECO:0000313" key="12">
    <source>
        <dbReference type="EMBL" id="TCP54331.1"/>
    </source>
</evidence>
<keyword evidence="4" id="KW-0808">Transferase</keyword>
<keyword evidence="9" id="KW-0812">Transmembrane</keyword>
<dbReference type="AlphaFoldDB" id="A0A4R2R463"/>
<sequence>MAITKRPVWSSRAWSAASCVLAALLLVVLAFGSNLSGTTVIVVLVAIALTASGVTGWALLRTRRQRREFEEQLASWAGERAVQAERLRIARDLHDLASHGLGLMTVRAATANLTGEHEDAERRQALTDIERTGREATAELRQLLTVLRDAETPPGPLRPAESLDDLPEIIAGAELAGLTVHTDLGDLGAVAASAQLTVCAIVREALANSARHAGPTTASVTLRRAGDLIRVSVHDNGPVAGWHPQPGAGHGLTGLRERLAAHRGTLTTDARDDGFRVLAELSGRTP</sequence>
<keyword evidence="9" id="KW-1133">Transmembrane helix</keyword>
<comment type="catalytic activity">
    <reaction evidence="1">
        <text>ATP + protein L-histidine = ADP + protein N-phospho-L-histidine.</text>
        <dbReference type="EC" id="2.7.13.3"/>
    </reaction>
</comment>
<evidence type="ECO:0000259" key="10">
    <source>
        <dbReference type="Pfam" id="PF02518"/>
    </source>
</evidence>
<evidence type="ECO:0000313" key="13">
    <source>
        <dbReference type="Proteomes" id="UP000294911"/>
    </source>
</evidence>
<accession>A0A4R2R463</accession>
<keyword evidence="7" id="KW-0067">ATP-binding</keyword>
<name>A0A4R2R463_9PSEU</name>
<dbReference type="EC" id="2.7.13.3" evidence="2"/>
<evidence type="ECO:0000256" key="8">
    <source>
        <dbReference type="ARBA" id="ARBA00023012"/>
    </source>
</evidence>
<evidence type="ECO:0000256" key="4">
    <source>
        <dbReference type="ARBA" id="ARBA00022679"/>
    </source>
</evidence>
<keyword evidence="6 12" id="KW-0418">Kinase</keyword>
<reference evidence="12 13" key="1">
    <citation type="submission" date="2019-03" db="EMBL/GenBank/DDBJ databases">
        <title>Genomic Encyclopedia of Type Strains, Phase IV (KMG-IV): sequencing the most valuable type-strain genomes for metagenomic binning, comparative biology and taxonomic classification.</title>
        <authorList>
            <person name="Goeker M."/>
        </authorList>
    </citation>
    <scope>NUCLEOTIDE SEQUENCE [LARGE SCALE GENOMIC DNA]</scope>
    <source>
        <strain evidence="12 13">DSM 45765</strain>
    </source>
</reference>
<dbReference type="GO" id="GO:0016020">
    <property type="term" value="C:membrane"/>
    <property type="evidence" value="ECO:0007669"/>
    <property type="project" value="InterPro"/>
</dbReference>
<evidence type="ECO:0000256" key="2">
    <source>
        <dbReference type="ARBA" id="ARBA00012438"/>
    </source>
</evidence>
<dbReference type="GO" id="GO:0000155">
    <property type="term" value="F:phosphorelay sensor kinase activity"/>
    <property type="evidence" value="ECO:0007669"/>
    <property type="project" value="InterPro"/>
</dbReference>
<proteinExistence type="predicted"/>
<evidence type="ECO:0000256" key="5">
    <source>
        <dbReference type="ARBA" id="ARBA00022741"/>
    </source>
</evidence>
<evidence type="ECO:0000256" key="1">
    <source>
        <dbReference type="ARBA" id="ARBA00000085"/>
    </source>
</evidence>
<comment type="caution">
    <text evidence="12">The sequence shown here is derived from an EMBL/GenBank/DDBJ whole genome shotgun (WGS) entry which is preliminary data.</text>
</comment>
<dbReference type="SUPFAM" id="SSF55874">
    <property type="entry name" value="ATPase domain of HSP90 chaperone/DNA topoisomerase II/histidine kinase"/>
    <property type="match status" value="1"/>
</dbReference>
<keyword evidence="3" id="KW-0597">Phosphoprotein</keyword>
<gene>
    <name evidence="12" type="ORF">EV191_103376</name>
</gene>
<feature type="domain" description="Histidine kinase/HSP90-like ATPase" evidence="10">
    <location>
        <begin position="198"/>
        <end position="277"/>
    </location>
</feature>
<keyword evidence="8" id="KW-0902">Two-component regulatory system</keyword>
<keyword evidence="5" id="KW-0547">Nucleotide-binding</keyword>
<dbReference type="InterPro" id="IPR036890">
    <property type="entry name" value="HATPase_C_sf"/>
</dbReference>
<evidence type="ECO:0000256" key="9">
    <source>
        <dbReference type="SAM" id="Phobius"/>
    </source>
</evidence>
<keyword evidence="9" id="KW-0472">Membrane</keyword>
<dbReference type="CDD" id="cd16917">
    <property type="entry name" value="HATPase_UhpB-NarQ-NarX-like"/>
    <property type="match status" value="1"/>
</dbReference>
<evidence type="ECO:0000259" key="11">
    <source>
        <dbReference type="Pfam" id="PF07730"/>
    </source>
</evidence>
<dbReference type="Pfam" id="PF07730">
    <property type="entry name" value="HisKA_3"/>
    <property type="match status" value="1"/>
</dbReference>
<dbReference type="Pfam" id="PF02518">
    <property type="entry name" value="HATPase_c"/>
    <property type="match status" value="1"/>
</dbReference>
<dbReference type="PANTHER" id="PTHR24421">
    <property type="entry name" value="NITRATE/NITRITE SENSOR PROTEIN NARX-RELATED"/>
    <property type="match status" value="1"/>
</dbReference>
<organism evidence="12 13">
    <name type="scientific">Tamaricihabitans halophyticus</name>
    <dbReference type="NCBI Taxonomy" id="1262583"/>
    <lineage>
        <taxon>Bacteria</taxon>
        <taxon>Bacillati</taxon>
        <taxon>Actinomycetota</taxon>
        <taxon>Actinomycetes</taxon>
        <taxon>Pseudonocardiales</taxon>
        <taxon>Pseudonocardiaceae</taxon>
        <taxon>Tamaricihabitans</taxon>
    </lineage>
</organism>
<evidence type="ECO:0000256" key="3">
    <source>
        <dbReference type="ARBA" id="ARBA00022553"/>
    </source>
</evidence>
<dbReference type="EMBL" id="SLXQ01000003">
    <property type="protein sequence ID" value="TCP54331.1"/>
    <property type="molecule type" value="Genomic_DNA"/>
</dbReference>
<keyword evidence="13" id="KW-1185">Reference proteome</keyword>